<keyword evidence="1" id="KW-0808">Transferase</keyword>
<proteinExistence type="predicted"/>
<organism evidence="1 2">
    <name type="scientific">Kineococcus radiotolerans</name>
    <dbReference type="NCBI Taxonomy" id="131568"/>
    <lineage>
        <taxon>Bacteria</taxon>
        <taxon>Bacillati</taxon>
        <taxon>Actinomycetota</taxon>
        <taxon>Actinomycetes</taxon>
        <taxon>Kineosporiales</taxon>
        <taxon>Kineosporiaceae</taxon>
        <taxon>Kineococcus</taxon>
    </lineage>
</organism>
<dbReference type="AlphaFoldDB" id="A0A7W4TM30"/>
<evidence type="ECO:0000313" key="1">
    <source>
        <dbReference type="EMBL" id="MBB2901439.1"/>
    </source>
</evidence>
<dbReference type="GO" id="GO:0016740">
    <property type="term" value="F:transferase activity"/>
    <property type="evidence" value="ECO:0007669"/>
    <property type="project" value="UniProtKB-KW"/>
</dbReference>
<dbReference type="RefSeq" id="WP_183391356.1">
    <property type="nucleotide sequence ID" value="NZ_JACHVY010000001.1"/>
</dbReference>
<gene>
    <name evidence="1" type="ORF">FHR75_002227</name>
</gene>
<sequence length="343" mass="35734">MSAPFTALVVGPAEHGVTATALAQWELLRTDPGATLVRRGTRPAAAGVLAELAALPPGPLLVHVTDRLFGADADEAADVVVALAGGAGPARPLVVVLHDLPQPSDGPVNHPRRAAAYARVARTAARVVVASRHEERLLAACGVDVRCDVVPLPVPAFPPTGPVDPAAALREVAVLGFLYPGKGHEQVLDALDVLPAPVGVTALGRPSDGHEDLVDDLVRRARERGREFRVTGWVPDADLPGLLRSPLLPVAPHAHLSASGSINAWIGAGRRPLVPRSDYVAELLVRAPGCVEVYDELAPALRAAWEDPARTWLDGPAGPTLAETVEQVRRVLAEAAGVAGVAR</sequence>
<comment type="caution">
    <text evidence="1">The sequence shown here is derived from an EMBL/GenBank/DDBJ whole genome shotgun (WGS) entry which is preliminary data.</text>
</comment>
<dbReference type="Gene3D" id="3.40.50.2000">
    <property type="entry name" value="Glycogen Phosphorylase B"/>
    <property type="match status" value="1"/>
</dbReference>
<reference evidence="1 2" key="1">
    <citation type="submission" date="2020-08" db="EMBL/GenBank/DDBJ databases">
        <title>The Agave Microbiome: Exploring the role of microbial communities in plant adaptations to desert environments.</title>
        <authorList>
            <person name="Partida-Martinez L.P."/>
        </authorList>
    </citation>
    <scope>NUCLEOTIDE SEQUENCE [LARGE SCALE GENOMIC DNA]</scope>
    <source>
        <strain evidence="1 2">AS2.23</strain>
    </source>
</reference>
<reference evidence="1 2" key="2">
    <citation type="submission" date="2020-08" db="EMBL/GenBank/DDBJ databases">
        <authorList>
            <person name="Partida-Martinez L."/>
            <person name="Huntemann M."/>
            <person name="Clum A."/>
            <person name="Wang J."/>
            <person name="Palaniappan K."/>
            <person name="Ritter S."/>
            <person name="Chen I.-M."/>
            <person name="Stamatis D."/>
            <person name="Reddy T."/>
            <person name="O'Malley R."/>
            <person name="Daum C."/>
            <person name="Shapiro N."/>
            <person name="Ivanova N."/>
            <person name="Kyrpides N."/>
            <person name="Woyke T."/>
        </authorList>
    </citation>
    <scope>NUCLEOTIDE SEQUENCE [LARGE SCALE GENOMIC DNA]</scope>
    <source>
        <strain evidence="1 2">AS2.23</strain>
    </source>
</reference>
<protein>
    <submittedName>
        <fullName evidence="1">Glycosyltransferase involved in cell wall biosynthesis</fullName>
    </submittedName>
</protein>
<name>A0A7W4TM30_KINRA</name>
<dbReference type="SUPFAM" id="SSF53756">
    <property type="entry name" value="UDP-Glycosyltransferase/glycogen phosphorylase"/>
    <property type="match status" value="1"/>
</dbReference>
<dbReference type="Proteomes" id="UP000533269">
    <property type="component" value="Unassembled WGS sequence"/>
</dbReference>
<accession>A0A7W4TM30</accession>
<dbReference type="EMBL" id="JACHVY010000001">
    <property type="protein sequence ID" value="MBB2901439.1"/>
    <property type="molecule type" value="Genomic_DNA"/>
</dbReference>
<evidence type="ECO:0000313" key="2">
    <source>
        <dbReference type="Proteomes" id="UP000533269"/>
    </source>
</evidence>